<evidence type="ECO:0000313" key="3">
    <source>
        <dbReference type="Proteomes" id="UP000263900"/>
    </source>
</evidence>
<dbReference type="AlphaFoldDB" id="A0A3B7MNK0"/>
<accession>A0A3B7MNK0</accession>
<dbReference type="Proteomes" id="UP000263900">
    <property type="component" value="Chromosome"/>
</dbReference>
<keyword evidence="3" id="KW-1185">Reference proteome</keyword>
<dbReference type="InterPro" id="IPR034660">
    <property type="entry name" value="DinB/YfiT-like"/>
</dbReference>
<dbReference type="SUPFAM" id="SSF109854">
    <property type="entry name" value="DinB/YfiT-like putative metalloenzymes"/>
    <property type="match status" value="1"/>
</dbReference>
<evidence type="ECO:0000259" key="1">
    <source>
        <dbReference type="Pfam" id="PF12867"/>
    </source>
</evidence>
<dbReference type="Gene3D" id="1.20.120.450">
    <property type="entry name" value="dinb family like domain"/>
    <property type="match status" value="1"/>
</dbReference>
<reference evidence="2 3" key="1">
    <citation type="submission" date="2018-09" db="EMBL/GenBank/DDBJ databases">
        <title>Genome sequencing of strain 6GH32-13.</title>
        <authorList>
            <person name="Weon H.-Y."/>
            <person name="Heo J."/>
            <person name="Kwon S.-W."/>
        </authorList>
    </citation>
    <scope>NUCLEOTIDE SEQUENCE [LARGE SCALE GENOMIC DNA]</scope>
    <source>
        <strain evidence="2 3">5GH32-13</strain>
    </source>
</reference>
<protein>
    <submittedName>
        <fullName evidence="2">DinB family protein</fullName>
    </submittedName>
</protein>
<organism evidence="2 3">
    <name type="scientific">Paraflavitalea soli</name>
    <dbReference type="NCBI Taxonomy" id="2315862"/>
    <lineage>
        <taxon>Bacteria</taxon>
        <taxon>Pseudomonadati</taxon>
        <taxon>Bacteroidota</taxon>
        <taxon>Chitinophagia</taxon>
        <taxon>Chitinophagales</taxon>
        <taxon>Chitinophagaceae</taxon>
        <taxon>Paraflavitalea</taxon>
    </lineage>
</organism>
<gene>
    <name evidence="2" type="ORF">D3H65_11280</name>
</gene>
<dbReference type="RefSeq" id="WP_119050413.1">
    <property type="nucleotide sequence ID" value="NZ_CP032157.1"/>
</dbReference>
<evidence type="ECO:0000313" key="2">
    <source>
        <dbReference type="EMBL" id="AXY74526.1"/>
    </source>
</evidence>
<proteinExistence type="predicted"/>
<sequence>MEAQTSTKPTAEKELFIKMVISNWELQNIRVSKLIAKLSDEQMATPTAPGRNTGIWILGHLIAVNDGMISLLGLGERLFPELEAGFTGEANKPGVATPPLAELKKQWDTLNAKLTEYFSALPAEEWFTRHNSISPEDFAKEPHRNKLNILINRTNHQSYHLGQLIYLDKK</sequence>
<dbReference type="Pfam" id="PF12867">
    <property type="entry name" value="DinB_2"/>
    <property type="match status" value="1"/>
</dbReference>
<dbReference type="KEGG" id="pseg:D3H65_11280"/>
<name>A0A3B7MNK0_9BACT</name>
<dbReference type="OrthoDB" id="948294at2"/>
<feature type="domain" description="DinB-like" evidence="1">
    <location>
        <begin position="30"/>
        <end position="163"/>
    </location>
</feature>
<dbReference type="EMBL" id="CP032157">
    <property type="protein sequence ID" value="AXY74526.1"/>
    <property type="molecule type" value="Genomic_DNA"/>
</dbReference>
<dbReference type="InterPro" id="IPR024775">
    <property type="entry name" value="DinB-like"/>
</dbReference>